<dbReference type="GO" id="GO:0016301">
    <property type="term" value="F:kinase activity"/>
    <property type="evidence" value="ECO:0007669"/>
    <property type="project" value="UniProtKB-KW"/>
</dbReference>
<dbReference type="RefSeq" id="WP_206725270.1">
    <property type="nucleotide sequence ID" value="NZ_CP071090.1"/>
</dbReference>
<dbReference type="Gene3D" id="3.30.200.20">
    <property type="entry name" value="Phosphorylase Kinase, domain 1"/>
    <property type="match status" value="1"/>
</dbReference>
<dbReference type="EMBL" id="CP071090">
    <property type="protein sequence ID" value="QSQ23699.1"/>
    <property type="molecule type" value="Genomic_DNA"/>
</dbReference>
<reference evidence="13 14" key="1">
    <citation type="submission" date="2021-02" db="EMBL/GenBank/DDBJ databases">
        <title>De Novo genome assembly of isolated myxobacteria.</title>
        <authorList>
            <person name="Stevens D.C."/>
        </authorList>
    </citation>
    <scope>NUCLEOTIDE SEQUENCE [LARGE SCALE GENOMIC DNA]</scope>
    <source>
        <strain evidence="14">SCPEA02</strain>
    </source>
</reference>
<evidence type="ECO:0000313" key="14">
    <source>
        <dbReference type="Proteomes" id="UP000662747"/>
    </source>
</evidence>
<evidence type="ECO:0000256" key="6">
    <source>
        <dbReference type="ARBA" id="ARBA00022777"/>
    </source>
</evidence>
<evidence type="ECO:0000259" key="12">
    <source>
        <dbReference type="PROSITE" id="PS50011"/>
    </source>
</evidence>
<dbReference type="Proteomes" id="UP000662747">
    <property type="component" value="Chromosome"/>
</dbReference>
<dbReference type="SUPFAM" id="SSF56112">
    <property type="entry name" value="Protein kinase-like (PK-like)"/>
    <property type="match status" value="1"/>
</dbReference>
<evidence type="ECO:0000256" key="8">
    <source>
        <dbReference type="ARBA" id="ARBA00047899"/>
    </source>
</evidence>
<dbReference type="Pfam" id="PF00069">
    <property type="entry name" value="Pkinase"/>
    <property type="match status" value="1"/>
</dbReference>
<evidence type="ECO:0000256" key="2">
    <source>
        <dbReference type="ARBA" id="ARBA00012513"/>
    </source>
</evidence>
<dbReference type="PROSITE" id="PS50011">
    <property type="entry name" value="PROTEIN_KINASE_DOM"/>
    <property type="match status" value="1"/>
</dbReference>
<dbReference type="CDD" id="cd14014">
    <property type="entry name" value="STKc_PknB_like"/>
    <property type="match status" value="1"/>
</dbReference>
<name>A0ABX7NXU9_9BACT</name>
<evidence type="ECO:0000256" key="3">
    <source>
        <dbReference type="ARBA" id="ARBA00022527"/>
    </source>
</evidence>
<evidence type="ECO:0000256" key="4">
    <source>
        <dbReference type="ARBA" id="ARBA00022679"/>
    </source>
</evidence>
<dbReference type="PROSITE" id="PS00109">
    <property type="entry name" value="PROTEIN_KINASE_TYR"/>
    <property type="match status" value="1"/>
</dbReference>
<protein>
    <recommendedName>
        <fullName evidence="2">non-specific serine/threonine protein kinase</fullName>
        <ecNumber evidence="2">2.7.11.1</ecNumber>
    </recommendedName>
</protein>
<keyword evidence="6 13" id="KW-0418">Kinase</keyword>
<dbReference type="PANTHER" id="PTHR43671:SF98">
    <property type="entry name" value="SERINE_THREONINE-PROTEIN KINASE NEK11"/>
    <property type="match status" value="1"/>
</dbReference>
<feature type="compositionally biased region" description="Pro residues" evidence="11">
    <location>
        <begin position="356"/>
        <end position="366"/>
    </location>
</feature>
<accession>A0ABX7NXU9</accession>
<dbReference type="PROSITE" id="PS00107">
    <property type="entry name" value="PROTEIN_KINASE_ATP"/>
    <property type="match status" value="1"/>
</dbReference>
<sequence>MTTAQPLGFLRPGGFIDSFRIVRALGEGANGMVLLVKRRGRPFALKLARRREFSDDAGKTSARMTRELGCLIHLEHPNIIRARAWGRFPDLIGDYSYLVLDYVDGWTLAEWLEVARPTFSQVVRVFLKLADAVEYMHRQGVFHRDLSLSNVLIRKADGEPFIVDFGAGDFANAQELTEGPLPPGTHRFRAPEAMTFWAEHRQDFGARYPFHEKDDQYALAVCLYDALTDAEAATAAELRTVRRIPVNSPAMGSPPAPRAVNPRVPLALSELVARAVEHDTAKRLSTLEALRVALEALADAGGTEWEAPVFAPAEPPPCTAQAGAVPRGQARRRKVAAGVGAVGVAVVAALALLREPSPPPEPPAPRAPVGSQRSRPPDAPRPSPAPPAPSEVPSSAPVPPAQKESSTVSASKPPMRQPPPKSLRPAARPTFTPEFLARCAGLSLVAAAELGCPSSAQVRPERDTCPAEAREWMRQLQFDHGQEFPLWLDVMGQHEPGSRETRGLYRTGKYMGKYFGGNSGVVKDNWRVEGYLWTEGKLVAGRYTRLFPDAGALDTNGRPLPREIPVCIELGKRREHGAEKLEGSRPGVAELANIVVAHITYGEWSQP</sequence>
<dbReference type="EC" id="2.7.11.1" evidence="2"/>
<evidence type="ECO:0000256" key="9">
    <source>
        <dbReference type="ARBA" id="ARBA00048679"/>
    </source>
</evidence>
<comment type="similarity">
    <text evidence="1">Belongs to the protein kinase superfamily. NEK Ser/Thr protein kinase family. NIMA subfamily.</text>
</comment>
<dbReference type="PRINTS" id="PR01217">
    <property type="entry name" value="PRICHEXTENSN"/>
</dbReference>
<keyword evidence="14" id="KW-1185">Reference proteome</keyword>
<keyword evidence="7 10" id="KW-0067">ATP-binding</keyword>
<evidence type="ECO:0000256" key="10">
    <source>
        <dbReference type="PROSITE-ProRule" id="PRU10141"/>
    </source>
</evidence>
<dbReference type="InterPro" id="IPR050660">
    <property type="entry name" value="NEK_Ser/Thr_kinase"/>
</dbReference>
<comment type="catalytic activity">
    <reaction evidence="8">
        <text>L-threonyl-[protein] + ATP = O-phospho-L-threonyl-[protein] + ADP + H(+)</text>
        <dbReference type="Rhea" id="RHEA:46608"/>
        <dbReference type="Rhea" id="RHEA-COMP:11060"/>
        <dbReference type="Rhea" id="RHEA-COMP:11605"/>
        <dbReference type="ChEBI" id="CHEBI:15378"/>
        <dbReference type="ChEBI" id="CHEBI:30013"/>
        <dbReference type="ChEBI" id="CHEBI:30616"/>
        <dbReference type="ChEBI" id="CHEBI:61977"/>
        <dbReference type="ChEBI" id="CHEBI:456216"/>
        <dbReference type="EC" id="2.7.11.1"/>
    </reaction>
</comment>
<organism evidence="13 14">
    <name type="scientific">Pyxidicoccus parkwayensis</name>
    <dbReference type="NCBI Taxonomy" id="2813578"/>
    <lineage>
        <taxon>Bacteria</taxon>
        <taxon>Pseudomonadati</taxon>
        <taxon>Myxococcota</taxon>
        <taxon>Myxococcia</taxon>
        <taxon>Myxococcales</taxon>
        <taxon>Cystobacterineae</taxon>
        <taxon>Myxococcaceae</taxon>
        <taxon>Pyxidicoccus</taxon>
    </lineage>
</organism>
<proteinExistence type="inferred from homology"/>
<keyword evidence="4" id="KW-0808">Transferase</keyword>
<dbReference type="InterPro" id="IPR017441">
    <property type="entry name" value="Protein_kinase_ATP_BS"/>
</dbReference>
<feature type="binding site" evidence="10">
    <location>
        <position position="46"/>
    </location>
    <ligand>
        <name>ATP</name>
        <dbReference type="ChEBI" id="CHEBI:30616"/>
    </ligand>
</feature>
<dbReference type="InterPro" id="IPR008266">
    <property type="entry name" value="Tyr_kinase_AS"/>
</dbReference>
<dbReference type="PANTHER" id="PTHR43671">
    <property type="entry name" value="SERINE/THREONINE-PROTEIN KINASE NEK"/>
    <property type="match status" value="1"/>
</dbReference>
<evidence type="ECO:0000256" key="5">
    <source>
        <dbReference type="ARBA" id="ARBA00022741"/>
    </source>
</evidence>
<comment type="catalytic activity">
    <reaction evidence="9">
        <text>L-seryl-[protein] + ATP = O-phospho-L-seryl-[protein] + ADP + H(+)</text>
        <dbReference type="Rhea" id="RHEA:17989"/>
        <dbReference type="Rhea" id="RHEA-COMP:9863"/>
        <dbReference type="Rhea" id="RHEA-COMP:11604"/>
        <dbReference type="ChEBI" id="CHEBI:15378"/>
        <dbReference type="ChEBI" id="CHEBI:29999"/>
        <dbReference type="ChEBI" id="CHEBI:30616"/>
        <dbReference type="ChEBI" id="CHEBI:83421"/>
        <dbReference type="ChEBI" id="CHEBI:456216"/>
        <dbReference type="EC" id="2.7.11.1"/>
    </reaction>
</comment>
<evidence type="ECO:0000256" key="7">
    <source>
        <dbReference type="ARBA" id="ARBA00022840"/>
    </source>
</evidence>
<dbReference type="InterPro" id="IPR000719">
    <property type="entry name" value="Prot_kinase_dom"/>
</dbReference>
<feature type="domain" description="Protein kinase" evidence="12">
    <location>
        <begin position="19"/>
        <end position="297"/>
    </location>
</feature>
<keyword evidence="3" id="KW-0723">Serine/threonine-protein kinase</keyword>
<dbReference type="InterPro" id="IPR011009">
    <property type="entry name" value="Kinase-like_dom_sf"/>
</dbReference>
<evidence type="ECO:0000256" key="11">
    <source>
        <dbReference type="SAM" id="MobiDB-lite"/>
    </source>
</evidence>
<feature type="compositionally biased region" description="Pro residues" evidence="11">
    <location>
        <begin position="377"/>
        <end position="400"/>
    </location>
</feature>
<gene>
    <name evidence="13" type="ORF">JY651_01560</name>
</gene>
<evidence type="ECO:0000256" key="1">
    <source>
        <dbReference type="ARBA" id="ARBA00010886"/>
    </source>
</evidence>
<evidence type="ECO:0000313" key="13">
    <source>
        <dbReference type="EMBL" id="QSQ23699.1"/>
    </source>
</evidence>
<keyword evidence="5 10" id="KW-0547">Nucleotide-binding</keyword>
<feature type="region of interest" description="Disordered" evidence="11">
    <location>
        <begin position="354"/>
        <end position="427"/>
    </location>
</feature>
<dbReference type="Gene3D" id="1.10.510.10">
    <property type="entry name" value="Transferase(Phosphotransferase) domain 1"/>
    <property type="match status" value="1"/>
</dbReference>